<keyword evidence="3" id="KW-1185">Reference proteome</keyword>
<reference evidence="2" key="1">
    <citation type="journal article" date="2014" name="Int. J. Syst. Evol. Microbiol.">
        <title>Complete genome sequence of Corynebacterium casei LMG S-19264T (=DSM 44701T), isolated from a smear-ripened cheese.</title>
        <authorList>
            <consortium name="US DOE Joint Genome Institute (JGI-PGF)"/>
            <person name="Walter F."/>
            <person name="Albersmeier A."/>
            <person name="Kalinowski J."/>
            <person name="Ruckert C."/>
        </authorList>
    </citation>
    <scope>NUCLEOTIDE SEQUENCE</scope>
    <source>
        <strain evidence="2">CGMCC 1.3617</strain>
    </source>
</reference>
<sequence length="96" mass="10467">MKAYVIAVETVHDKAMFDSYRQQVMPTIAAFGGEFVVRGGTLTVLEGEWPHVRTVIIAFPSRAAAEDWYASPAYQAVIDLRHKSSTGSLVIVDGPA</sequence>
<organism evidence="2 3">
    <name type="scientific">Neoroseomonas lacus</name>
    <dbReference type="NCBI Taxonomy" id="287609"/>
    <lineage>
        <taxon>Bacteria</taxon>
        <taxon>Pseudomonadati</taxon>
        <taxon>Pseudomonadota</taxon>
        <taxon>Alphaproteobacteria</taxon>
        <taxon>Acetobacterales</taxon>
        <taxon>Acetobacteraceae</taxon>
        <taxon>Neoroseomonas</taxon>
    </lineage>
</organism>
<dbReference type="Pfam" id="PF07045">
    <property type="entry name" value="DUF1330"/>
    <property type="match status" value="1"/>
</dbReference>
<dbReference type="PANTHER" id="PTHR41521">
    <property type="match status" value="1"/>
</dbReference>
<reference evidence="2" key="2">
    <citation type="submission" date="2020-09" db="EMBL/GenBank/DDBJ databases">
        <authorList>
            <person name="Sun Q."/>
            <person name="Zhou Y."/>
        </authorList>
    </citation>
    <scope>NUCLEOTIDE SEQUENCE</scope>
    <source>
        <strain evidence="2">CGMCC 1.3617</strain>
    </source>
</reference>
<evidence type="ECO:0000259" key="1">
    <source>
        <dbReference type="Pfam" id="PF07045"/>
    </source>
</evidence>
<gene>
    <name evidence="2" type="ORF">GCM10011320_07000</name>
</gene>
<protein>
    <recommendedName>
        <fullName evidence="1">DUF1330 domain-containing protein</fullName>
    </recommendedName>
</protein>
<dbReference type="Proteomes" id="UP000661507">
    <property type="component" value="Unassembled WGS sequence"/>
</dbReference>
<dbReference type="AlphaFoldDB" id="A0A917K7E6"/>
<evidence type="ECO:0000313" key="3">
    <source>
        <dbReference type="Proteomes" id="UP000661507"/>
    </source>
</evidence>
<evidence type="ECO:0000313" key="2">
    <source>
        <dbReference type="EMBL" id="GGJ02761.1"/>
    </source>
</evidence>
<dbReference type="InterPro" id="IPR010753">
    <property type="entry name" value="DUF1330"/>
</dbReference>
<dbReference type="PANTHER" id="PTHR41521:SF4">
    <property type="entry name" value="BLR0684 PROTEIN"/>
    <property type="match status" value="1"/>
</dbReference>
<dbReference type="InterPro" id="IPR011008">
    <property type="entry name" value="Dimeric_a/b-barrel"/>
</dbReference>
<dbReference type="RefSeq" id="WP_188965555.1">
    <property type="nucleotide sequence ID" value="NZ_BMKW01000002.1"/>
</dbReference>
<comment type="caution">
    <text evidence="2">The sequence shown here is derived from an EMBL/GenBank/DDBJ whole genome shotgun (WGS) entry which is preliminary data.</text>
</comment>
<dbReference type="EMBL" id="BMKW01000002">
    <property type="protein sequence ID" value="GGJ02761.1"/>
    <property type="molecule type" value="Genomic_DNA"/>
</dbReference>
<feature type="domain" description="DUF1330" evidence="1">
    <location>
        <begin position="2"/>
        <end position="94"/>
    </location>
</feature>
<name>A0A917K7E6_9PROT</name>
<accession>A0A917K7E6</accession>
<proteinExistence type="predicted"/>
<dbReference type="Gene3D" id="3.30.70.100">
    <property type="match status" value="1"/>
</dbReference>
<dbReference type="SUPFAM" id="SSF54909">
    <property type="entry name" value="Dimeric alpha+beta barrel"/>
    <property type="match status" value="1"/>
</dbReference>